<proteinExistence type="predicted"/>
<protein>
    <submittedName>
        <fullName evidence="1">5084_t:CDS:1</fullName>
    </submittedName>
</protein>
<evidence type="ECO:0000313" key="1">
    <source>
        <dbReference type="EMBL" id="CAG8652709.1"/>
    </source>
</evidence>
<dbReference type="EMBL" id="CAJVPM010024211">
    <property type="protein sequence ID" value="CAG8652709.1"/>
    <property type="molecule type" value="Genomic_DNA"/>
</dbReference>
<reference evidence="1" key="1">
    <citation type="submission" date="2021-06" db="EMBL/GenBank/DDBJ databases">
        <authorList>
            <person name="Kallberg Y."/>
            <person name="Tangrot J."/>
            <person name="Rosling A."/>
        </authorList>
    </citation>
    <scope>NUCLEOTIDE SEQUENCE</scope>
    <source>
        <strain evidence="1">AU212A</strain>
    </source>
</reference>
<dbReference type="Proteomes" id="UP000789860">
    <property type="component" value="Unassembled WGS sequence"/>
</dbReference>
<feature type="non-terminal residue" evidence="1">
    <location>
        <position position="1"/>
    </location>
</feature>
<accession>A0ACA9NHX4</accession>
<organism evidence="1 2">
    <name type="scientific">Scutellospora calospora</name>
    <dbReference type="NCBI Taxonomy" id="85575"/>
    <lineage>
        <taxon>Eukaryota</taxon>
        <taxon>Fungi</taxon>
        <taxon>Fungi incertae sedis</taxon>
        <taxon>Mucoromycota</taxon>
        <taxon>Glomeromycotina</taxon>
        <taxon>Glomeromycetes</taxon>
        <taxon>Diversisporales</taxon>
        <taxon>Gigasporaceae</taxon>
        <taxon>Scutellospora</taxon>
    </lineage>
</organism>
<sequence>SMIVGPKEAAMIANWIDPMEGNYVNGRIQFGNIKFHLLYRASKSSHSFECFHNKCDGKGPKIVLFKTTSNIREIIGGYNPIGWSSEDKYIETEDSFIFSFDDLLDADRTTVARVSRVKAECKEFAIYDGVKFGPSFGKGDLEFSCIENPKEGFCRQHCYDTQIRFTKDRFLIEEMEVFRVIKSRKVD</sequence>
<keyword evidence="2" id="KW-1185">Reference proteome</keyword>
<name>A0ACA9NHX4_9GLOM</name>
<comment type="caution">
    <text evidence="1">The sequence shown here is derived from an EMBL/GenBank/DDBJ whole genome shotgun (WGS) entry which is preliminary data.</text>
</comment>
<gene>
    <name evidence="1" type="ORF">SCALOS_LOCUS8722</name>
</gene>
<evidence type="ECO:0000313" key="2">
    <source>
        <dbReference type="Proteomes" id="UP000789860"/>
    </source>
</evidence>